<dbReference type="PANTHER" id="PTHR48050:SF13">
    <property type="entry name" value="STEROL 3-BETA-GLUCOSYLTRANSFERASE UGT80A2"/>
    <property type="match status" value="1"/>
</dbReference>
<dbReference type="GO" id="GO:0016906">
    <property type="term" value="F:sterol 3-beta-glucosyltransferase activity"/>
    <property type="evidence" value="ECO:0007669"/>
    <property type="project" value="UniProtKB-ARBA"/>
</dbReference>
<organism evidence="5 6">
    <name type="scientific">Aureobasidium pullulans</name>
    <name type="common">Black yeast</name>
    <name type="synonym">Pullularia pullulans</name>
    <dbReference type="NCBI Taxonomy" id="5580"/>
    <lineage>
        <taxon>Eukaryota</taxon>
        <taxon>Fungi</taxon>
        <taxon>Dikarya</taxon>
        <taxon>Ascomycota</taxon>
        <taxon>Pezizomycotina</taxon>
        <taxon>Dothideomycetes</taxon>
        <taxon>Dothideomycetidae</taxon>
        <taxon>Dothideales</taxon>
        <taxon>Saccotheciaceae</taxon>
        <taxon>Aureobasidium</taxon>
    </lineage>
</organism>
<dbReference type="InterPro" id="IPR050426">
    <property type="entry name" value="Glycosyltransferase_28"/>
</dbReference>
<dbReference type="Proteomes" id="UP000306584">
    <property type="component" value="Unassembled WGS sequence"/>
</dbReference>
<evidence type="ECO:0000313" key="6">
    <source>
        <dbReference type="Proteomes" id="UP000306584"/>
    </source>
</evidence>
<dbReference type="InterPro" id="IPR002213">
    <property type="entry name" value="UDP_glucos_trans"/>
</dbReference>
<sequence length="974" mass="107212">MRIQLALSVAEGQGPPPSEVDITPKTPIKIPRSMAAPSRASAIGKAISEHKNYKAVADDYKATSHKSFPRQRRMTFITLGHLNAFDTQTYPQALAMSSCFSGSDYKLQRNNSKVAEDGRADVSIDKRLQAKLLRQFHRDDKKAKKSPDEAESREPKKATLHWRTRKDDFQPDLHGFEGVPRMNIAILITGSRGDVQPFIALGNVLQKSPYNHRVRICTHPNFKDFVTDNGLEFYSIGGDPEKLMSYMVRNPGVIPSFESMKAGDVGDRREEIAEMLEGCWRACTQAGNGMDPIKLPETSKISSETIMKLPDPFVADAIISNPPAYANIHIAEKLAIPLHMMFTMPWSPTTAFAHPLANLDTNKGDRKLANYLSYYSMELLTSEGLIDLINDFRENTLALDPLHAAWAHQLLPQLKVPFTYCWSPALIPKPEDWGSHITISGFFFMDPKKDFEFDADLKKFLDAGEPPVYIGFGSIVVDDPEAMTKMILDAVKQLGIRALVSKGWGGIGGEDVPDNVFLLGNVPHDQLFPHCSAVVHHGGAGTNAIGISLGCPTVVVPFFGDQPWWGEMIHRAGAGPSPIPYKDLDADKLANQIREALKPETKERAKELAARINEETGAKTAAKFFHETRQMQDTGCFLCPDQVAVYRVRRTNIRLSALATGILVDHGILHPQNLKLIRKKRWYVEKGAQEPVIGILGAIGTTGVGYKNCFSRLGKDLHANKAEKAPSHVMVGDAEAAGEVPGALKAVAKFTGSMGLNTLRFPVDLLYNVANGCHNLPWHFFNDDTVRVRGEISGVMSGTKVGFQELVFGFYDAFTGVVTQPVRGYKKHSSEGVGAGAWGATKGVGKGLVGLVSKSSAAALGVPGYGFKGLERSVRNGWKTNDTPNENSLALLNALRGEGQRSGDEQLGNAALSMVSQAQGNSIRKQLRGRRGWQCFMDLQHLRQNPDKAAAQEEEVLRRWDELKVPKEFTRLDE</sequence>
<name>A0A4S9L5R9_AURPU</name>
<keyword evidence="1 5" id="KW-0808">Transferase</keyword>
<feature type="domain" description="Erythromycin biosynthesis protein CIII-like C-terminal" evidence="4">
    <location>
        <begin position="511"/>
        <end position="615"/>
    </location>
</feature>
<evidence type="ECO:0000256" key="1">
    <source>
        <dbReference type="ARBA" id="ARBA00022679"/>
    </source>
</evidence>
<dbReference type="PANTHER" id="PTHR48050">
    <property type="entry name" value="STEROL 3-BETA-GLUCOSYLTRANSFERASE"/>
    <property type="match status" value="1"/>
</dbReference>
<dbReference type="InterPro" id="IPR004276">
    <property type="entry name" value="GlycoTrans_28_N"/>
</dbReference>
<dbReference type="AlphaFoldDB" id="A0A4S9L5R9"/>
<dbReference type="Pfam" id="PF06722">
    <property type="entry name" value="EryCIII-like_C"/>
    <property type="match status" value="1"/>
</dbReference>
<evidence type="ECO:0000259" key="3">
    <source>
        <dbReference type="Pfam" id="PF03033"/>
    </source>
</evidence>
<comment type="caution">
    <text evidence="5">The sequence shown here is derived from an EMBL/GenBank/DDBJ whole genome shotgun (WGS) entry which is preliminary data.</text>
</comment>
<protein>
    <submittedName>
        <fullName evidence="5">UDP-Glycosyltransferase/glycogen phosphorylase</fullName>
    </submittedName>
</protein>
<dbReference type="SUPFAM" id="SSF53756">
    <property type="entry name" value="UDP-Glycosyltransferase/glycogen phosphorylase"/>
    <property type="match status" value="1"/>
</dbReference>
<evidence type="ECO:0000313" key="5">
    <source>
        <dbReference type="EMBL" id="THY24446.1"/>
    </source>
</evidence>
<dbReference type="Pfam" id="PF03033">
    <property type="entry name" value="Glyco_transf_28"/>
    <property type="match status" value="1"/>
</dbReference>
<dbReference type="FunFam" id="3.40.50.2000:FF:000009">
    <property type="entry name" value="Sterol 3-beta-glucosyltransferase UGT80A2"/>
    <property type="match status" value="1"/>
</dbReference>
<accession>A0A4S9L5R9</accession>
<gene>
    <name evidence="5" type="ORF">D6D01_05458</name>
</gene>
<reference evidence="5 6" key="1">
    <citation type="submission" date="2018-10" db="EMBL/GenBank/DDBJ databases">
        <title>Fifty Aureobasidium pullulans genomes reveal a recombining polyextremotolerant generalist.</title>
        <authorList>
            <person name="Gostincar C."/>
            <person name="Turk M."/>
            <person name="Zajc J."/>
            <person name="Gunde-Cimerman N."/>
        </authorList>
    </citation>
    <scope>NUCLEOTIDE SEQUENCE [LARGE SCALE GENOMIC DNA]</scope>
    <source>
        <strain evidence="5 6">EXF-6604</strain>
    </source>
</reference>
<feature type="compositionally biased region" description="Basic and acidic residues" evidence="2">
    <location>
        <begin position="136"/>
        <end position="157"/>
    </location>
</feature>
<feature type="region of interest" description="Disordered" evidence="2">
    <location>
        <begin position="135"/>
        <end position="162"/>
    </location>
</feature>
<dbReference type="CDD" id="cd03784">
    <property type="entry name" value="GT1_Gtf-like"/>
    <property type="match status" value="1"/>
</dbReference>
<dbReference type="GO" id="GO:0005975">
    <property type="term" value="P:carbohydrate metabolic process"/>
    <property type="evidence" value="ECO:0007669"/>
    <property type="project" value="InterPro"/>
</dbReference>
<proteinExistence type="predicted"/>
<dbReference type="InterPro" id="IPR010610">
    <property type="entry name" value="EryCIII-like_C"/>
</dbReference>
<feature type="domain" description="Glycosyltransferase family 28 N-terminal" evidence="3">
    <location>
        <begin position="184"/>
        <end position="249"/>
    </location>
</feature>
<evidence type="ECO:0000256" key="2">
    <source>
        <dbReference type="SAM" id="MobiDB-lite"/>
    </source>
</evidence>
<dbReference type="EMBL" id="QZBD01000206">
    <property type="protein sequence ID" value="THY24446.1"/>
    <property type="molecule type" value="Genomic_DNA"/>
</dbReference>
<dbReference type="FunFam" id="3.40.50.2000:FF:000268">
    <property type="entry name" value="Glycosyltransferase family 1 protein"/>
    <property type="match status" value="1"/>
</dbReference>
<evidence type="ECO:0000259" key="4">
    <source>
        <dbReference type="Pfam" id="PF06722"/>
    </source>
</evidence>
<dbReference type="Gene3D" id="3.40.50.2000">
    <property type="entry name" value="Glycogen Phosphorylase B"/>
    <property type="match status" value="2"/>
</dbReference>